<dbReference type="OrthoDB" id="354130at2759"/>
<keyword evidence="2" id="KW-1185">Reference proteome</keyword>
<protein>
    <recommendedName>
        <fullName evidence="3">IMS import disulfide relay-system CHCH-CHCH-like Cx9C domain-containing protein</fullName>
    </recommendedName>
</protein>
<dbReference type="VEuPathDB" id="CryptoDB:cand_019470"/>
<gene>
    <name evidence="1" type="ORF">cand_019470</name>
</gene>
<dbReference type="GeneID" id="92366131"/>
<sequence>MELNIRTCNELHKEYFRCLRKSNLESKKCENLELRLEACSNNTQRNYCINELKSLIKCIRKPNKSGCSREFIEMRECNRPGGPRIKYENGAYFIKIENNKYIKIPEYAIFGNRTSMKESINKLREEFKSNNTSEELKKSLTSEAYILTYPMKIAGNMIPSMIMI</sequence>
<reference evidence="1 2" key="1">
    <citation type="submission" date="2016-10" db="EMBL/GenBank/DDBJ databases">
        <title>Reductive evolution of mitochondrial metabolism and differential evolution of invasion-related proteins in Cryptosporidium.</title>
        <authorList>
            <person name="Liu S."/>
            <person name="Roellig D.M."/>
            <person name="Guo Y."/>
            <person name="Li N."/>
            <person name="Frace M.A."/>
            <person name="Tang K."/>
            <person name="Zhang L."/>
            <person name="Feng Y."/>
            <person name="Xiao L."/>
        </authorList>
    </citation>
    <scope>NUCLEOTIDE SEQUENCE [LARGE SCALE GENOMIC DNA]</scope>
    <source>
        <strain evidence="1">30847</strain>
    </source>
</reference>
<name>A0A1J4MWE7_9CRYT</name>
<dbReference type="Proteomes" id="UP000186804">
    <property type="component" value="Unassembled WGS sequence"/>
</dbReference>
<dbReference type="AlphaFoldDB" id="A0A1J4MWE7"/>
<evidence type="ECO:0008006" key="3">
    <source>
        <dbReference type="Google" id="ProtNLM"/>
    </source>
</evidence>
<comment type="caution">
    <text evidence="1">The sequence shown here is derived from an EMBL/GenBank/DDBJ whole genome shotgun (WGS) entry which is preliminary data.</text>
</comment>
<proteinExistence type="predicted"/>
<dbReference type="EMBL" id="LRBS01000043">
    <property type="protein sequence ID" value="OII77237.1"/>
    <property type="molecule type" value="Genomic_DNA"/>
</dbReference>
<organism evidence="1 2">
    <name type="scientific">Cryptosporidium andersoni</name>
    <dbReference type="NCBI Taxonomy" id="117008"/>
    <lineage>
        <taxon>Eukaryota</taxon>
        <taxon>Sar</taxon>
        <taxon>Alveolata</taxon>
        <taxon>Apicomplexa</taxon>
        <taxon>Conoidasida</taxon>
        <taxon>Coccidia</taxon>
        <taxon>Eucoccidiorida</taxon>
        <taxon>Eimeriorina</taxon>
        <taxon>Cryptosporidiidae</taxon>
        <taxon>Cryptosporidium</taxon>
    </lineage>
</organism>
<accession>A0A1J4MWE7</accession>
<evidence type="ECO:0000313" key="2">
    <source>
        <dbReference type="Proteomes" id="UP000186804"/>
    </source>
</evidence>
<evidence type="ECO:0000313" key="1">
    <source>
        <dbReference type="EMBL" id="OII77237.1"/>
    </source>
</evidence>
<dbReference type="RefSeq" id="XP_067069083.1">
    <property type="nucleotide sequence ID" value="XM_067212177.1"/>
</dbReference>